<evidence type="ECO:0000256" key="5">
    <source>
        <dbReference type="ARBA" id="ARBA00022598"/>
    </source>
</evidence>
<reference evidence="12" key="1">
    <citation type="submission" date="2020-10" db="EMBL/GenBank/DDBJ databases">
        <authorList>
            <person name="Gilroy R."/>
        </authorList>
    </citation>
    <scope>NUCLEOTIDE SEQUENCE</scope>
    <source>
        <strain evidence="12">ChiSxjej2B14-8506</strain>
    </source>
</reference>
<comment type="catalytic activity">
    <reaction evidence="8 9">
        <text>5-phospho-alpha-D-ribose 1-diphosphate + nicotinate + ATP + H2O = nicotinate beta-D-ribonucleotide + ADP + phosphate + diphosphate</text>
        <dbReference type="Rhea" id="RHEA:36163"/>
        <dbReference type="ChEBI" id="CHEBI:15377"/>
        <dbReference type="ChEBI" id="CHEBI:30616"/>
        <dbReference type="ChEBI" id="CHEBI:32544"/>
        <dbReference type="ChEBI" id="CHEBI:33019"/>
        <dbReference type="ChEBI" id="CHEBI:43474"/>
        <dbReference type="ChEBI" id="CHEBI:57502"/>
        <dbReference type="ChEBI" id="CHEBI:58017"/>
        <dbReference type="ChEBI" id="CHEBI:456216"/>
        <dbReference type="EC" id="6.3.4.21"/>
    </reaction>
</comment>
<dbReference type="GO" id="GO:0034355">
    <property type="term" value="P:NAD+ biosynthetic process via the salvage pathway"/>
    <property type="evidence" value="ECO:0007669"/>
    <property type="project" value="TreeGrafter"/>
</dbReference>
<evidence type="ECO:0000259" key="11">
    <source>
        <dbReference type="Pfam" id="PF17956"/>
    </source>
</evidence>
<dbReference type="Pfam" id="PF17956">
    <property type="entry name" value="NAPRTase_C"/>
    <property type="match status" value="1"/>
</dbReference>
<comment type="caution">
    <text evidence="12">The sequence shown here is derived from an EMBL/GenBank/DDBJ whole genome shotgun (WGS) entry which is preliminary data.</text>
</comment>
<evidence type="ECO:0000256" key="2">
    <source>
        <dbReference type="ARBA" id="ARBA00010897"/>
    </source>
</evidence>
<dbReference type="PANTHER" id="PTHR11098">
    <property type="entry name" value="NICOTINATE PHOSPHORIBOSYLTRANSFERASE"/>
    <property type="match status" value="1"/>
</dbReference>
<feature type="domain" description="Nicotinate phosphoribosyltransferase C-terminal" evidence="11">
    <location>
        <begin position="357"/>
        <end position="466"/>
    </location>
</feature>
<dbReference type="InterPro" id="IPR040727">
    <property type="entry name" value="NAPRTase_N"/>
</dbReference>
<dbReference type="PANTHER" id="PTHR11098:SF1">
    <property type="entry name" value="NICOTINATE PHOSPHORIBOSYLTRANSFERASE"/>
    <property type="match status" value="1"/>
</dbReference>
<protein>
    <recommendedName>
        <fullName evidence="3 9">Nicotinate phosphoribosyltransferase</fullName>
        <ecNumber evidence="3 9">6.3.4.21</ecNumber>
    </recommendedName>
</protein>
<keyword evidence="12" id="KW-0328">Glycosyltransferase</keyword>
<dbReference type="Gene3D" id="3.20.140.10">
    <property type="entry name" value="nicotinate phosphoribosyltransferase"/>
    <property type="match status" value="1"/>
</dbReference>
<dbReference type="EC" id="6.3.4.21" evidence="3 9"/>
<accession>A0A9D1S5E3</accession>
<dbReference type="AlphaFoldDB" id="A0A9D1S5E3"/>
<gene>
    <name evidence="12" type="ORF">IAC59_07520</name>
</gene>
<proteinExistence type="inferred from homology"/>
<dbReference type="GO" id="GO:0005829">
    <property type="term" value="C:cytosol"/>
    <property type="evidence" value="ECO:0007669"/>
    <property type="project" value="TreeGrafter"/>
</dbReference>
<evidence type="ECO:0000256" key="1">
    <source>
        <dbReference type="ARBA" id="ARBA00004952"/>
    </source>
</evidence>
<dbReference type="CDD" id="cd01570">
    <property type="entry name" value="NAPRTase_A"/>
    <property type="match status" value="1"/>
</dbReference>
<keyword evidence="7 9" id="KW-0808">Transferase</keyword>
<evidence type="ECO:0000256" key="7">
    <source>
        <dbReference type="ARBA" id="ARBA00022679"/>
    </source>
</evidence>
<feature type="domain" description="Nicotinate phosphoribosyltransferase N-terminal" evidence="10">
    <location>
        <begin position="6"/>
        <end position="130"/>
    </location>
</feature>
<dbReference type="InterPro" id="IPR013785">
    <property type="entry name" value="Aldolase_TIM"/>
</dbReference>
<comment type="similarity">
    <text evidence="2 9">Belongs to the NAPRTase family.</text>
</comment>
<dbReference type="InterPro" id="IPR036068">
    <property type="entry name" value="Nicotinate_pribotase-like_C"/>
</dbReference>
<dbReference type="SUPFAM" id="SSF51690">
    <property type="entry name" value="Nicotinate/Quinolinate PRTase C-terminal domain-like"/>
    <property type="match status" value="1"/>
</dbReference>
<comment type="PTM">
    <text evidence="9">Transiently phosphorylated on a His residue during the reaction cycle. Phosphorylation strongly increases the affinity for substrates and increases the rate of nicotinate D-ribonucleotide production. Dephosphorylation regenerates the low-affinity form of the enzyme, leading to product release.</text>
</comment>
<evidence type="ECO:0000256" key="9">
    <source>
        <dbReference type="RuleBase" id="RU365100"/>
    </source>
</evidence>
<reference evidence="12" key="2">
    <citation type="journal article" date="2021" name="PeerJ">
        <title>Extensive microbial diversity within the chicken gut microbiome revealed by metagenomics and culture.</title>
        <authorList>
            <person name="Gilroy R."/>
            <person name="Ravi A."/>
            <person name="Getino M."/>
            <person name="Pursley I."/>
            <person name="Horton D.L."/>
            <person name="Alikhan N.F."/>
            <person name="Baker D."/>
            <person name="Gharbi K."/>
            <person name="Hall N."/>
            <person name="Watson M."/>
            <person name="Adriaenssens E.M."/>
            <person name="Foster-Nyarko E."/>
            <person name="Jarju S."/>
            <person name="Secka A."/>
            <person name="Antonio M."/>
            <person name="Oren A."/>
            <person name="Chaudhuri R.R."/>
            <person name="La Ragione R."/>
            <person name="Hildebrand F."/>
            <person name="Pallen M.J."/>
        </authorList>
    </citation>
    <scope>NUCLEOTIDE SEQUENCE</scope>
    <source>
        <strain evidence="12">ChiSxjej2B14-8506</strain>
    </source>
</reference>
<keyword evidence="6 9" id="KW-0662">Pyridine nucleotide biosynthesis</keyword>
<keyword evidence="5 9" id="KW-0436">Ligase</keyword>
<dbReference type="InterPro" id="IPR041619">
    <property type="entry name" value="NAPRTase_C"/>
</dbReference>
<dbReference type="GO" id="GO:0047280">
    <property type="term" value="F:nicotinamide phosphoribosyltransferase activity"/>
    <property type="evidence" value="ECO:0007669"/>
    <property type="project" value="UniProtKB-ARBA"/>
</dbReference>
<sequence>MRNLTMLTDLYELTMMYGYWKKGMGRNRAVFDMFYRATSETTVYAIAAGLEQVIDYINNLRFEEHDIEYLRSLNLFDEEFLNYLRGFKFTGDIMAVPEGTLVFSYEPIVRVTAPIMEAQLLETALLNIVNHQTLIATKASRVVQAADGGTVLEFGLRRAQGPDAGIYGARAAVIAGCKATSNVLTGEMFGIPVGGTHAHSWVMSFPDELEAFRAYAEIFPTNCMLLVDTYDTLGSGMPNAIKVFGELRARGYEPVGIRLDSGDLAYLSRECRRMMDEAGFPNAKVFASGDLDEELIWDLKAQGAAIDVWGVGTRLITSQDCPALGGVYKLAAEEVDGKFVPKIKISENPAKVTNPGQKMLYRLYDSAGMAVADLITLDHERIDESKPLTIFDPVDTWKKLTLTNFKARRLLVPVFEGGRQVYESPKLIDIQAYCQRELDTFWAQYKRLRNPHRYKVDLSDELWMLKHTMLQRRQERV</sequence>
<keyword evidence="4" id="KW-0597">Phosphoprotein</keyword>
<dbReference type="InterPro" id="IPR006405">
    <property type="entry name" value="Nic_PRibTrfase_pncB"/>
</dbReference>
<dbReference type="NCBIfam" id="TIGR01513">
    <property type="entry name" value="NAPRTase_put"/>
    <property type="match status" value="1"/>
</dbReference>
<organism evidence="12 13">
    <name type="scientific">Candidatus Fimadaptatus faecigallinarum</name>
    <dbReference type="NCBI Taxonomy" id="2840814"/>
    <lineage>
        <taxon>Bacteria</taxon>
        <taxon>Bacillati</taxon>
        <taxon>Bacillota</taxon>
        <taxon>Clostridia</taxon>
        <taxon>Eubacteriales</taxon>
        <taxon>Candidatus Fimadaptatus</taxon>
    </lineage>
</organism>
<dbReference type="FunFam" id="3.20.20.70:FF:000076">
    <property type="entry name" value="Nicotinate phosphoribosyltransferase"/>
    <property type="match status" value="1"/>
</dbReference>
<dbReference type="Pfam" id="PF17767">
    <property type="entry name" value="NAPRTase_N"/>
    <property type="match status" value="1"/>
</dbReference>
<dbReference type="PIRSF" id="PIRSF000484">
    <property type="entry name" value="NAPRT"/>
    <property type="match status" value="1"/>
</dbReference>
<evidence type="ECO:0000259" key="10">
    <source>
        <dbReference type="Pfam" id="PF17767"/>
    </source>
</evidence>
<dbReference type="Gene3D" id="3.20.20.70">
    <property type="entry name" value="Aldolase class I"/>
    <property type="match status" value="1"/>
</dbReference>
<comment type="pathway">
    <text evidence="1 9">Cofactor biosynthesis; NAD(+) biosynthesis; nicotinate D-ribonucleotide from nicotinate: step 1/1.</text>
</comment>
<evidence type="ECO:0000313" key="12">
    <source>
        <dbReference type="EMBL" id="HIU47093.1"/>
    </source>
</evidence>
<dbReference type="Proteomes" id="UP000824123">
    <property type="component" value="Unassembled WGS sequence"/>
</dbReference>
<evidence type="ECO:0000313" key="13">
    <source>
        <dbReference type="Proteomes" id="UP000824123"/>
    </source>
</evidence>
<evidence type="ECO:0000256" key="8">
    <source>
        <dbReference type="ARBA" id="ARBA00048668"/>
    </source>
</evidence>
<dbReference type="EMBL" id="DVNK01000044">
    <property type="protein sequence ID" value="HIU47093.1"/>
    <property type="molecule type" value="Genomic_DNA"/>
</dbReference>
<dbReference type="InterPro" id="IPR007229">
    <property type="entry name" value="Nic_PRibTrfase-Fam"/>
</dbReference>
<evidence type="ECO:0000256" key="3">
    <source>
        <dbReference type="ARBA" id="ARBA00013236"/>
    </source>
</evidence>
<evidence type="ECO:0000256" key="6">
    <source>
        <dbReference type="ARBA" id="ARBA00022642"/>
    </source>
</evidence>
<dbReference type="NCBIfam" id="NF006695">
    <property type="entry name" value="PRK09243.1-2"/>
    <property type="match status" value="1"/>
</dbReference>
<comment type="function">
    <text evidence="9">Catalyzes the first step in the biosynthesis of NAD from nicotinic acid, the ATP-dependent synthesis of beta-nicotinate D-ribonucleotide from nicotinate and 5-phospho-D-ribose 1-phosphate.</text>
</comment>
<dbReference type="NCBIfam" id="NF009131">
    <property type="entry name" value="PRK12484.1"/>
    <property type="match status" value="1"/>
</dbReference>
<dbReference type="SUPFAM" id="SSF54675">
    <property type="entry name" value="Nicotinate/Quinolinate PRTase N-terminal domain-like"/>
    <property type="match status" value="1"/>
</dbReference>
<name>A0A9D1S5E3_9FIRM</name>
<evidence type="ECO:0000256" key="4">
    <source>
        <dbReference type="ARBA" id="ARBA00022553"/>
    </source>
</evidence>
<dbReference type="GO" id="GO:0004516">
    <property type="term" value="F:nicotinate phosphoribosyltransferase activity"/>
    <property type="evidence" value="ECO:0007669"/>
    <property type="project" value="UniProtKB-UniRule"/>
</dbReference>